<sequence>MFFHHMIVFLVTVLAVTTTALPYGIQDLYARGNTWGTKNYRCNIDHYHRNVKPLLISTFKAEFPKSFEKRCGKNPDFIVERDGTVYPEATGGQRNCPKASF</sequence>
<proteinExistence type="predicted"/>
<keyword evidence="3" id="KW-1185">Reference proteome</keyword>
<evidence type="ECO:0000313" key="2">
    <source>
        <dbReference type="EMBL" id="KIY43002.1"/>
    </source>
</evidence>
<name>A0A0D6ZYW9_9AGAR</name>
<keyword evidence="1" id="KW-0732">Signal</keyword>
<dbReference type="AlphaFoldDB" id="A0A0D6ZYW9"/>
<dbReference type="Proteomes" id="UP000054144">
    <property type="component" value="Unassembled WGS sequence"/>
</dbReference>
<gene>
    <name evidence="2" type="ORF">FISHEDRAFT_63034</name>
</gene>
<protein>
    <submittedName>
        <fullName evidence="2">Uncharacterized protein</fullName>
    </submittedName>
</protein>
<feature type="chain" id="PRO_5002315879" evidence="1">
    <location>
        <begin position="21"/>
        <end position="101"/>
    </location>
</feature>
<evidence type="ECO:0000256" key="1">
    <source>
        <dbReference type="SAM" id="SignalP"/>
    </source>
</evidence>
<organism evidence="2 3">
    <name type="scientific">Fistulina hepatica ATCC 64428</name>
    <dbReference type="NCBI Taxonomy" id="1128425"/>
    <lineage>
        <taxon>Eukaryota</taxon>
        <taxon>Fungi</taxon>
        <taxon>Dikarya</taxon>
        <taxon>Basidiomycota</taxon>
        <taxon>Agaricomycotina</taxon>
        <taxon>Agaricomycetes</taxon>
        <taxon>Agaricomycetidae</taxon>
        <taxon>Agaricales</taxon>
        <taxon>Fistulinaceae</taxon>
        <taxon>Fistulina</taxon>
    </lineage>
</organism>
<feature type="signal peptide" evidence="1">
    <location>
        <begin position="1"/>
        <end position="20"/>
    </location>
</feature>
<dbReference type="OrthoDB" id="3032154at2759"/>
<dbReference type="EMBL" id="KN882148">
    <property type="protein sequence ID" value="KIY43002.1"/>
    <property type="molecule type" value="Genomic_DNA"/>
</dbReference>
<evidence type="ECO:0000313" key="3">
    <source>
        <dbReference type="Proteomes" id="UP000054144"/>
    </source>
</evidence>
<accession>A0A0D6ZYW9</accession>
<reference evidence="2 3" key="1">
    <citation type="journal article" date="2015" name="Fungal Genet. Biol.">
        <title>Evolution of novel wood decay mechanisms in Agaricales revealed by the genome sequences of Fistulina hepatica and Cylindrobasidium torrendii.</title>
        <authorList>
            <person name="Floudas D."/>
            <person name="Held B.W."/>
            <person name="Riley R."/>
            <person name="Nagy L.G."/>
            <person name="Koehler G."/>
            <person name="Ransdell A.S."/>
            <person name="Younus H."/>
            <person name="Chow J."/>
            <person name="Chiniquy J."/>
            <person name="Lipzen A."/>
            <person name="Tritt A."/>
            <person name="Sun H."/>
            <person name="Haridas S."/>
            <person name="LaButti K."/>
            <person name="Ohm R.A."/>
            <person name="Kues U."/>
            <person name="Blanchette R.A."/>
            <person name="Grigoriev I.V."/>
            <person name="Minto R.E."/>
            <person name="Hibbett D.S."/>
        </authorList>
    </citation>
    <scope>NUCLEOTIDE SEQUENCE [LARGE SCALE GENOMIC DNA]</scope>
    <source>
        <strain evidence="2 3">ATCC 64428</strain>
    </source>
</reference>